<evidence type="ECO:0008006" key="5">
    <source>
        <dbReference type="Google" id="ProtNLM"/>
    </source>
</evidence>
<dbReference type="Pfam" id="PF10946">
    <property type="entry name" value="DUF2625"/>
    <property type="match status" value="1"/>
</dbReference>
<dbReference type="Proteomes" id="UP000183760">
    <property type="component" value="Unassembled WGS sequence"/>
</dbReference>
<protein>
    <recommendedName>
        <fullName evidence="5">DUF2625 domain-containing protein</fullName>
    </recommendedName>
</protein>
<keyword evidence="3" id="KW-1185">Reference proteome</keyword>
<comment type="caution">
    <text evidence="1">The sequence shown here is derived from an EMBL/GenBank/DDBJ whole genome shotgun (WGS) entry which is preliminary data.</text>
</comment>
<dbReference type="AlphaFoldDB" id="A0A511T3T1"/>
<proteinExistence type="predicted"/>
<reference evidence="1 4" key="2">
    <citation type="submission" date="2019-07" db="EMBL/GenBank/DDBJ databases">
        <title>Whole genome shotgun sequence of Myxococcus fulvus NBRC 100333.</title>
        <authorList>
            <person name="Hosoyama A."/>
            <person name="Uohara A."/>
            <person name="Ohji S."/>
            <person name="Ichikawa N."/>
        </authorList>
    </citation>
    <scope>NUCLEOTIDE SEQUENCE [LARGE SCALE GENOMIC DNA]</scope>
    <source>
        <strain evidence="1 4">NBRC 100333</strain>
    </source>
</reference>
<evidence type="ECO:0000313" key="3">
    <source>
        <dbReference type="Proteomes" id="UP000183760"/>
    </source>
</evidence>
<gene>
    <name evidence="1" type="ORF">MFU01_36040</name>
    <name evidence="2" type="ORF">SAMN05443572_108390</name>
</gene>
<dbReference type="OrthoDB" id="1550811at2"/>
<dbReference type="EMBL" id="FOIB01000008">
    <property type="protein sequence ID" value="SEU30722.1"/>
    <property type="molecule type" value="Genomic_DNA"/>
</dbReference>
<evidence type="ECO:0000313" key="2">
    <source>
        <dbReference type="EMBL" id="SEU30722.1"/>
    </source>
</evidence>
<dbReference type="InterPro" id="IPR021239">
    <property type="entry name" value="DUF2625"/>
</dbReference>
<dbReference type="Proteomes" id="UP000321514">
    <property type="component" value="Unassembled WGS sequence"/>
</dbReference>
<dbReference type="EMBL" id="BJXR01000030">
    <property type="protein sequence ID" value="GEN08567.1"/>
    <property type="molecule type" value="Genomic_DNA"/>
</dbReference>
<organism evidence="1 4">
    <name type="scientific">Myxococcus fulvus</name>
    <dbReference type="NCBI Taxonomy" id="33"/>
    <lineage>
        <taxon>Bacteria</taxon>
        <taxon>Pseudomonadati</taxon>
        <taxon>Myxococcota</taxon>
        <taxon>Myxococcia</taxon>
        <taxon>Myxococcales</taxon>
        <taxon>Cystobacterineae</taxon>
        <taxon>Myxococcaceae</taxon>
        <taxon>Myxococcus</taxon>
    </lineage>
</organism>
<sequence>MRSLEALLETEDPAWPLVREWLGSASNPVEVLPRDEAATGEVLHQLQVTTRSPLGAVAYETGGLLVDGGWLRILGGAGPRMRGNLATWNALGPHPAVASTRGVLLVAHDVVGGFFALDGGALGEGRGGAFYFAPDTLRWEDLGRGYSDLLAFFLGGDLAGFYSAYRAAGWSEAASRLSPDEGFSLHPPLWTAEGKDLTRVSRRPVPMTELLALQLDLARQFDGDES</sequence>
<name>A0A511T3T1_MYXFU</name>
<dbReference type="RefSeq" id="WP_074957361.1">
    <property type="nucleotide sequence ID" value="NZ_BJXR01000030.1"/>
</dbReference>
<reference evidence="2 3" key="1">
    <citation type="submission" date="2016-10" db="EMBL/GenBank/DDBJ databases">
        <authorList>
            <person name="Varghese N."/>
            <person name="Submissions S."/>
        </authorList>
    </citation>
    <scope>NUCLEOTIDE SEQUENCE [LARGE SCALE GENOMIC DNA]</scope>
    <source>
        <strain evidence="2 3">DSM 16525</strain>
    </source>
</reference>
<accession>A0A511T3T1</accession>
<evidence type="ECO:0000313" key="4">
    <source>
        <dbReference type="Proteomes" id="UP000321514"/>
    </source>
</evidence>
<evidence type="ECO:0000313" key="1">
    <source>
        <dbReference type="EMBL" id="GEN08567.1"/>
    </source>
</evidence>